<dbReference type="SUPFAM" id="SSF57756">
    <property type="entry name" value="Retrovirus zinc finger-like domains"/>
    <property type="match status" value="1"/>
</dbReference>
<keyword evidence="1" id="KW-0479">Metal-binding</keyword>
<keyword evidence="3" id="KW-0812">Transmembrane</keyword>
<dbReference type="InterPro" id="IPR001878">
    <property type="entry name" value="Znf_CCHC"/>
</dbReference>
<keyword evidence="1" id="KW-0862">Zinc</keyword>
<feature type="region of interest" description="Disordered" evidence="2">
    <location>
        <begin position="176"/>
        <end position="215"/>
    </location>
</feature>
<sequence length="316" mass="35599">MASYACQRGRLSSQAIPGDISDLESYAQNSLVCLSHEEVPFAAPLSSFPIQATACTTVRESRPPKPHPLRSCTERRAIRFLGSVSARLLVAVHALLHRFDCFLDDSDYTMGDINYSLGGASGATFPVTMYVLLLSYFTLLLVPCSDLMYVLGLMCMRHEFSVENSMGSLDVEEKARAKDKHTGETEGRSAANMVQKNAHKSKGKNKGVSQTTNFKKKGETEKKDHCWVCGEIGHWAHRCPQRKGRKVRLDRTQLLSTWSLVTRRKELQGLRFLNNDGEWVTCYCSWCWHGRSEVCFGKDRATEEHAACPFYQEQSR</sequence>
<keyword evidence="3" id="KW-0472">Membrane</keyword>
<dbReference type="PROSITE" id="PS50158">
    <property type="entry name" value="ZF_CCHC"/>
    <property type="match status" value="1"/>
</dbReference>
<dbReference type="AlphaFoldDB" id="A0AAD8U1B9"/>
<feature type="compositionally biased region" description="Basic and acidic residues" evidence="2">
    <location>
        <begin position="176"/>
        <end position="187"/>
    </location>
</feature>
<reference evidence="5" key="1">
    <citation type="submission" date="2023-07" db="EMBL/GenBank/DDBJ databases">
        <title>A chromosome-level genome assembly of Lolium multiflorum.</title>
        <authorList>
            <person name="Chen Y."/>
            <person name="Copetti D."/>
            <person name="Kolliker R."/>
            <person name="Studer B."/>
        </authorList>
    </citation>
    <scope>NUCLEOTIDE SEQUENCE</scope>
    <source>
        <strain evidence="5">02402/16</strain>
        <tissue evidence="5">Leaf</tissue>
    </source>
</reference>
<evidence type="ECO:0000256" key="2">
    <source>
        <dbReference type="SAM" id="MobiDB-lite"/>
    </source>
</evidence>
<feature type="domain" description="CCHC-type" evidence="4">
    <location>
        <begin position="226"/>
        <end position="241"/>
    </location>
</feature>
<dbReference type="Gene3D" id="4.10.60.10">
    <property type="entry name" value="Zinc finger, CCHC-type"/>
    <property type="match status" value="1"/>
</dbReference>
<accession>A0AAD8U1B9</accession>
<dbReference type="GO" id="GO:0003676">
    <property type="term" value="F:nucleic acid binding"/>
    <property type="evidence" value="ECO:0007669"/>
    <property type="project" value="InterPro"/>
</dbReference>
<name>A0AAD8U1B9_LOLMU</name>
<evidence type="ECO:0000313" key="6">
    <source>
        <dbReference type="Proteomes" id="UP001231189"/>
    </source>
</evidence>
<keyword evidence="3" id="KW-1133">Transmembrane helix</keyword>
<organism evidence="5 6">
    <name type="scientific">Lolium multiflorum</name>
    <name type="common">Italian ryegrass</name>
    <name type="synonym">Lolium perenne subsp. multiflorum</name>
    <dbReference type="NCBI Taxonomy" id="4521"/>
    <lineage>
        <taxon>Eukaryota</taxon>
        <taxon>Viridiplantae</taxon>
        <taxon>Streptophyta</taxon>
        <taxon>Embryophyta</taxon>
        <taxon>Tracheophyta</taxon>
        <taxon>Spermatophyta</taxon>
        <taxon>Magnoliopsida</taxon>
        <taxon>Liliopsida</taxon>
        <taxon>Poales</taxon>
        <taxon>Poaceae</taxon>
        <taxon>BOP clade</taxon>
        <taxon>Pooideae</taxon>
        <taxon>Poodae</taxon>
        <taxon>Poeae</taxon>
        <taxon>Poeae Chloroplast Group 2 (Poeae type)</taxon>
        <taxon>Loliodinae</taxon>
        <taxon>Loliinae</taxon>
        <taxon>Lolium</taxon>
    </lineage>
</organism>
<keyword evidence="1" id="KW-0863">Zinc-finger</keyword>
<evidence type="ECO:0000259" key="4">
    <source>
        <dbReference type="PROSITE" id="PS50158"/>
    </source>
</evidence>
<comment type="caution">
    <text evidence="5">The sequence shown here is derived from an EMBL/GenBank/DDBJ whole genome shotgun (WGS) entry which is preliminary data.</text>
</comment>
<protein>
    <recommendedName>
        <fullName evidence="4">CCHC-type domain-containing protein</fullName>
    </recommendedName>
</protein>
<evidence type="ECO:0000256" key="1">
    <source>
        <dbReference type="PROSITE-ProRule" id="PRU00047"/>
    </source>
</evidence>
<dbReference type="GO" id="GO:0008270">
    <property type="term" value="F:zinc ion binding"/>
    <property type="evidence" value="ECO:0007669"/>
    <property type="project" value="UniProtKB-KW"/>
</dbReference>
<keyword evidence="6" id="KW-1185">Reference proteome</keyword>
<evidence type="ECO:0000256" key="3">
    <source>
        <dbReference type="SAM" id="Phobius"/>
    </source>
</evidence>
<gene>
    <name evidence="5" type="ORF">QYE76_014773</name>
</gene>
<proteinExistence type="predicted"/>
<feature type="transmembrane region" description="Helical" evidence="3">
    <location>
        <begin position="127"/>
        <end position="151"/>
    </location>
</feature>
<dbReference type="Proteomes" id="UP001231189">
    <property type="component" value="Unassembled WGS sequence"/>
</dbReference>
<dbReference type="EMBL" id="JAUUTY010000001">
    <property type="protein sequence ID" value="KAK1698076.1"/>
    <property type="molecule type" value="Genomic_DNA"/>
</dbReference>
<dbReference type="Pfam" id="PF00098">
    <property type="entry name" value="zf-CCHC"/>
    <property type="match status" value="1"/>
</dbReference>
<evidence type="ECO:0000313" key="5">
    <source>
        <dbReference type="EMBL" id="KAK1698076.1"/>
    </source>
</evidence>
<dbReference type="SMART" id="SM00343">
    <property type="entry name" value="ZnF_C2HC"/>
    <property type="match status" value="1"/>
</dbReference>
<dbReference type="InterPro" id="IPR036875">
    <property type="entry name" value="Znf_CCHC_sf"/>
</dbReference>